<evidence type="ECO:0000259" key="2">
    <source>
        <dbReference type="Pfam" id="PF20432"/>
    </source>
</evidence>
<dbReference type="Pfam" id="PF09722">
    <property type="entry name" value="Xre_MbcA_ParS_C"/>
    <property type="match status" value="1"/>
</dbReference>
<comment type="caution">
    <text evidence="3">The sequence shown here is derived from an EMBL/GenBank/DDBJ whole genome shotgun (WGS) entry which is preliminary data.</text>
</comment>
<evidence type="ECO:0000259" key="1">
    <source>
        <dbReference type="Pfam" id="PF09722"/>
    </source>
</evidence>
<accession>A0A256FZI4</accession>
<keyword evidence="4" id="KW-1185">Reference proteome</keyword>
<dbReference type="EMBL" id="NNRJ01000015">
    <property type="protein sequence ID" value="OYR20257.1"/>
    <property type="molecule type" value="Genomic_DNA"/>
</dbReference>
<organism evidence="3 4">
    <name type="scientific">Brucella thiophenivorans</name>
    <dbReference type="NCBI Taxonomy" id="571255"/>
    <lineage>
        <taxon>Bacteria</taxon>
        <taxon>Pseudomonadati</taxon>
        <taxon>Pseudomonadota</taxon>
        <taxon>Alphaproteobacteria</taxon>
        <taxon>Hyphomicrobiales</taxon>
        <taxon>Brucellaceae</taxon>
        <taxon>Brucella/Ochrobactrum group</taxon>
        <taxon>Brucella</taxon>
    </lineage>
</organism>
<gene>
    <name evidence="3" type="ORF">CEV31_1683</name>
</gene>
<dbReference type="Pfam" id="PF20432">
    <property type="entry name" value="Xre-like-HTH"/>
    <property type="match status" value="1"/>
</dbReference>
<sequence length="137" mass="15220">MELQPISITPAGTLTNAITEEEAGALARTTVNLLRVWKLSDAEACTLLGDMSARTWARWKDGSVGCIDRDLRMRMAHLMGVHKGLRYMFRDAARGYAWIRKPNGAFGGLSALDLMLRGEISDLAALREWLNAERGAW</sequence>
<reference evidence="3 4" key="1">
    <citation type="submission" date="2017-07" db="EMBL/GenBank/DDBJ databases">
        <title>Phylogenetic study on the rhizospheric bacterium Ochrobactrum sp. A44.</title>
        <authorList>
            <person name="Krzyzanowska D.M."/>
            <person name="Ossowicki A."/>
            <person name="Rajewska M."/>
            <person name="Maciag T."/>
            <person name="Kaczynski Z."/>
            <person name="Czerwicka M."/>
            <person name="Jafra S."/>
        </authorList>
    </citation>
    <scope>NUCLEOTIDE SEQUENCE [LARGE SCALE GENOMIC DNA]</scope>
    <source>
        <strain evidence="3 4">DSM 7216</strain>
    </source>
</reference>
<dbReference type="GO" id="GO:0003677">
    <property type="term" value="F:DNA binding"/>
    <property type="evidence" value="ECO:0007669"/>
    <property type="project" value="InterPro"/>
</dbReference>
<dbReference type="InterPro" id="IPR024467">
    <property type="entry name" value="Xre/MbcA/ParS-like_toxin-bd"/>
</dbReference>
<feature type="domain" description="Antitoxin Xre/MbcA/ParS-like toxin-binding" evidence="1">
    <location>
        <begin position="85"/>
        <end position="135"/>
    </location>
</feature>
<dbReference type="RefSeq" id="WP_094506444.1">
    <property type="nucleotide sequence ID" value="NZ_JBHEEK010000013.1"/>
</dbReference>
<dbReference type="InterPro" id="IPR046847">
    <property type="entry name" value="Xre-like_HTH"/>
</dbReference>
<name>A0A256FZI4_9HYPH</name>
<evidence type="ECO:0000313" key="3">
    <source>
        <dbReference type="EMBL" id="OYR20257.1"/>
    </source>
</evidence>
<feature type="domain" description="Antitoxin Xre-like helix-turn-helix" evidence="2">
    <location>
        <begin position="18"/>
        <end position="63"/>
    </location>
</feature>
<dbReference type="OrthoDB" id="117888at2"/>
<dbReference type="AlphaFoldDB" id="A0A256FZI4"/>
<dbReference type="Proteomes" id="UP000215590">
    <property type="component" value="Unassembled WGS sequence"/>
</dbReference>
<evidence type="ECO:0000313" key="4">
    <source>
        <dbReference type="Proteomes" id="UP000215590"/>
    </source>
</evidence>
<protein>
    <submittedName>
        <fullName evidence="3">Uncharacterized protein</fullName>
    </submittedName>
</protein>
<proteinExistence type="predicted"/>